<dbReference type="RefSeq" id="WP_116880504.1">
    <property type="nucleotide sequence ID" value="NZ_QURB01000003.1"/>
</dbReference>
<dbReference type="EMBL" id="QURB01000003">
    <property type="protein sequence ID" value="RFC54670.1"/>
    <property type="molecule type" value="Genomic_DNA"/>
</dbReference>
<evidence type="ECO:0000313" key="3">
    <source>
        <dbReference type="Proteomes" id="UP000257127"/>
    </source>
</evidence>
<dbReference type="GO" id="GO:1990281">
    <property type="term" value="C:efflux pump complex"/>
    <property type="evidence" value="ECO:0007669"/>
    <property type="project" value="TreeGrafter"/>
</dbReference>
<organism evidence="2 3">
    <name type="scientific">Brumimicrobium aurantiacum</name>
    <dbReference type="NCBI Taxonomy" id="1737063"/>
    <lineage>
        <taxon>Bacteria</taxon>
        <taxon>Pseudomonadati</taxon>
        <taxon>Bacteroidota</taxon>
        <taxon>Flavobacteriia</taxon>
        <taxon>Flavobacteriales</taxon>
        <taxon>Crocinitomicaceae</taxon>
        <taxon>Brumimicrobium</taxon>
    </lineage>
</organism>
<dbReference type="AlphaFoldDB" id="A0A3E1EYM9"/>
<dbReference type="Proteomes" id="UP000257127">
    <property type="component" value="Unassembled WGS sequence"/>
</dbReference>
<dbReference type="PANTHER" id="PTHR30469">
    <property type="entry name" value="MULTIDRUG RESISTANCE PROTEIN MDTA"/>
    <property type="match status" value="1"/>
</dbReference>
<reference evidence="2 3" key="1">
    <citation type="submission" date="2018-08" db="EMBL/GenBank/DDBJ databases">
        <title>The draft genome squence of Brumimicrobium sp. N62.</title>
        <authorList>
            <person name="Du Z.-J."/>
            <person name="Luo H.-R."/>
        </authorList>
    </citation>
    <scope>NUCLEOTIDE SEQUENCE [LARGE SCALE GENOMIC DNA]</scope>
    <source>
        <strain evidence="2 3">N62</strain>
    </source>
</reference>
<gene>
    <name evidence="2" type="ORF">DXU93_06690</name>
</gene>
<evidence type="ECO:0000313" key="2">
    <source>
        <dbReference type="EMBL" id="RFC54670.1"/>
    </source>
</evidence>
<sequence length="348" mass="39505">MSQKKSSLLFITIIIILIIALLYLLKQTNSKIKSPSEKPDAIEYQLLEVKEERALQIHAIVQPTIIEEVIMHVNGIVDSQNKIITKGTQFSKDELLIKLDRVEQLYELLAQQNEFKTSLKELLDIIMHKVPDQFQKWNAYDKQINVAQTIPSLPSTKSTIEKNIVDGLNIEKQFYKLKNLKINLQKHYYSAPFSGFVYEGSIHPGSTISSNKVILRIAKNGSYILKSKINIRDFERLGKIDSIQFTHQKSNSTVYADLIHSEFVSMDSTYIEAVFAIKGDHQYLNGQILTATINAENPTIPNSSIHNDSVTIFKNNELFKLGINVIAKSEDSSRVKGLPKESFIIVNP</sequence>
<evidence type="ECO:0000256" key="1">
    <source>
        <dbReference type="SAM" id="Phobius"/>
    </source>
</evidence>
<keyword evidence="1" id="KW-1133">Transmembrane helix</keyword>
<accession>A0A3E1EYM9</accession>
<dbReference type="OrthoDB" id="1114717at2"/>
<keyword evidence="1" id="KW-0812">Transmembrane</keyword>
<comment type="caution">
    <text evidence="2">The sequence shown here is derived from an EMBL/GenBank/DDBJ whole genome shotgun (WGS) entry which is preliminary data.</text>
</comment>
<name>A0A3E1EYM9_9FLAO</name>
<feature type="transmembrane region" description="Helical" evidence="1">
    <location>
        <begin position="7"/>
        <end position="25"/>
    </location>
</feature>
<keyword evidence="3" id="KW-1185">Reference proteome</keyword>
<keyword evidence="1" id="KW-0472">Membrane</keyword>
<protein>
    <submittedName>
        <fullName evidence="2">Efflux RND transporter periplasmic adaptor subunit</fullName>
    </submittedName>
</protein>
<proteinExistence type="predicted"/>
<dbReference type="GO" id="GO:0015562">
    <property type="term" value="F:efflux transmembrane transporter activity"/>
    <property type="evidence" value="ECO:0007669"/>
    <property type="project" value="TreeGrafter"/>
</dbReference>